<keyword evidence="4 9" id="KW-0805">Transcription regulation</keyword>
<proteinExistence type="inferred from homology"/>
<accession>A0A9W4XFG9</accession>
<dbReference type="PANTHER" id="PTHR13224:SF6">
    <property type="entry name" value="MEDIATOR OF RNA POLYMERASE II TRANSCRIPTION SUBUNIT 16"/>
    <property type="match status" value="1"/>
</dbReference>
<comment type="subcellular location">
    <subcellularLocation>
        <location evidence="1 9">Nucleus</location>
    </subcellularLocation>
</comment>
<evidence type="ECO:0000256" key="9">
    <source>
        <dbReference type="RuleBase" id="RU364149"/>
    </source>
</evidence>
<keyword evidence="13" id="KW-1185">Reference proteome</keyword>
<dbReference type="AlphaFoldDB" id="A0A9W4XFG9"/>
<comment type="caution">
    <text evidence="12">The sequence shown here is derived from an EMBL/GenBank/DDBJ whole genome shotgun (WGS) entry which is preliminary data.</text>
</comment>
<evidence type="ECO:0000256" key="7">
    <source>
        <dbReference type="ARBA" id="ARBA00023242"/>
    </source>
</evidence>
<comment type="subunit">
    <text evidence="9">Component of the Mediator complex.</text>
</comment>
<dbReference type="GO" id="GO:0045893">
    <property type="term" value="P:positive regulation of DNA-templated transcription"/>
    <property type="evidence" value="ECO:0007669"/>
    <property type="project" value="TreeGrafter"/>
</dbReference>
<dbReference type="Pfam" id="PF20719">
    <property type="entry name" value="Med16_C"/>
    <property type="match status" value="1"/>
</dbReference>
<protein>
    <recommendedName>
        <fullName evidence="3 9">Mediator of RNA polymerase II transcription subunit 16</fullName>
    </recommendedName>
    <alternativeName>
        <fullName evidence="8 9">Mediator complex subunit 16</fullName>
    </alternativeName>
</protein>
<dbReference type="Pfam" id="PF11635">
    <property type="entry name" value="Med16_N"/>
    <property type="match status" value="1"/>
</dbReference>
<evidence type="ECO:0000259" key="11">
    <source>
        <dbReference type="Pfam" id="PF20719"/>
    </source>
</evidence>
<evidence type="ECO:0000313" key="12">
    <source>
        <dbReference type="EMBL" id="CAI5760460.1"/>
    </source>
</evidence>
<feature type="domain" description="Mediator complex subunit Med16 N-terminal" evidence="10">
    <location>
        <begin position="137"/>
        <end position="425"/>
    </location>
</feature>
<dbReference type="InterPro" id="IPR021665">
    <property type="entry name" value="Mediator_Med16_N"/>
</dbReference>
<reference evidence="12" key="1">
    <citation type="submission" date="2022-12" db="EMBL/GenBank/DDBJ databases">
        <authorList>
            <person name="Brejova B."/>
        </authorList>
    </citation>
    <scope>NUCLEOTIDE SEQUENCE</scope>
</reference>
<dbReference type="PANTHER" id="PTHR13224">
    <property type="entry name" value="THYROID HORMONE RECEPTOR-ASSOCIATED PROTEIN-RELATED"/>
    <property type="match status" value="1"/>
</dbReference>
<gene>
    <name evidence="9" type="primary">MED16</name>
    <name evidence="12" type="ORF">CANVERA_P4970</name>
</gene>
<evidence type="ECO:0000256" key="8">
    <source>
        <dbReference type="ARBA" id="ARBA00032015"/>
    </source>
</evidence>
<keyword evidence="7 9" id="KW-0539">Nucleus</keyword>
<evidence type="ECO:0000256" key="5">
    <source>
        <dbReference type="ARBA" id="ARBA00023159"/>
    </source>
</evidence>
<dbReference type="GO" id="GO:0016592">
    <property type="term" value="C:mediator complex"/>
    <property type="evidence" value="ECO:0007669"/>
    <property type="project" value="InterPro"/>
</dbReference>
<evidence type="ECO:0000256" key="4">
    <source>
        <dbReference type="ARBA" id="ARBA00023015"/>
    </source>
</evidence>
<evidence type="ECO:0000313" key="13">
    <source>
        <dbReference type="Proteomes" id="UP001152885"/>
    </source>
</evidence>
<evidence type="ECO:0000256" key="3">
    <source>
        <dbReference type="ARBA" id="ARBA00019614"/>
    </source>
</evidence>
<keyword evidence="6 9" id="KW-0804">Transcription</keyword>
<keyword evidence="5 9" id="KW-0010">Activator</keyword>
<name>A0A9W4XFG9_9ASCO</name>
<evidence type="ECO:0000256" key="1">
    <source>
        <dbReference type="ARBA" id="ARBA00004123"/>
    </source>
</evidence>
<dbReference type="InterPro" id="IPR048338">
    <property type="entry name" value="Mediator_Med16"/>
</dbReference>
<organism evidence="12 13">
    <name type="scientific">Candida verbasci</name>
    <dbReference type="NCBI Taxonomy" id="1227364"/>
    <lineage>
        <taxon>Eukaryota</taxon>
        <taxon>Fungi</taxon>
        <taxon>Dikarya</taxon>
        <taxon>Ascomycota</taxon>
        <taxon>Saccharomycotina</taxon>
        <taxon>Pichiomycetes</taxon>
        <taxon>Debaryomycetaceae</taxon>
        <taxon>Candida/Lodderomyces clade</taxon>
        <taxon>Candida</taxon>
    </lineage>
</organism>
<evidence type="ECO:0000256" key="6">
    <source>
        <dbReference type="ARBA" id="ARBA00023163"/>
    </source>
</evidence>
<evidence type="ECO:0000256" key="2">
    <source>
        <dbReference type="ARBA" id="ARBA00006543"/>
    </source>
</evidence>
<dbReference type="Proteomes" id="UP001152885">
    <property type="component" value="Unassembled WGS sequence"/>
</dbReference>
<dbReference type="OrthoDB" id="4139168at2759"/>
<dbReference type="InterPro" id="IPR048339">
    <property type="entry name" value="Mediator_Med16_C"/>
</dbReference>
<feature type="domain" description="Mediator complex subunit 16 C-terminal" evidence="11">
    <location>
        <begin position="720"/>
        <end position="814"/>
    </location>
</feature>
<comment type="similarity">
    <text evidence="2 9">Belongs to the Mediator complex subunit 16 family.</text>
</comment>
<comment type="function">
    <text evidence="9">Component of the Mediator complex, a coactivator involved in the regulated transcription of nearly all RNA polymerase II-dependent genes. Mediator functions as a bridge to convey information from gene-specific regulatory proteins to the basal RNA polymerase II transcription machinery. Mediator is recruited to promoters by direct interactions with regulatory proteins and serves as a scaffold for the assembly of a functional preinitiation complex with RNA polymerase II and the general transcription factors.</text>
</comment>
<dbReference type="EMBL" id="CANTUO010000006">
    <property type="protein sequence ID" value="CAI5760460.1"/>
    <property type="molecule type" value="Genomic_DNA"/>
</dbReference>
<evidence type="ECO:0000259" key="10">
    <source>
        <dbReference type="Pfam" id="PF11635"/>
    </source>
</evidence>
<sequence length="815" mass="93911">MNRQHINRYLQEFDKPSTLISWSKNGFIVYVSPTIESEDNLYLTYLENIDGKSWKLAKPQPINVKLENNFSSEISLVCWSSLSTDLAVSDVFGNFYILLSGVRLLDSKNDSSPNYELTSYNHMEMIYRDIINQDIKSTINLGASIVAFKWLNIEKHQLLNKPAKLENNEFIYGVGQYPPYGITHPISTKQACVALRRNGQFMLYYQGEHKVEYHKTLINLTEQVLYIQKASIGFNNKDIIVTIWDSLSNRIVTYSIAIEWGFLVESAKKQKVDPHFHTPKELQKPPKLSISKIHEMMPEGEVSSIDIISTNAEKSPLNILVSYESTIYRYQIIPSINLISDAFIDLGVKKNIELEEKQIFTLQLQDKLVRDGQVQSIISGPSDLHIMIIYKHGRIDVIDVSTWKIVGESSQTISTLFEAGYVFPELESNLILTVSPNMSAVVYTKIYNMDNELKIQPLIKNSDNLYKISVAFAYRHAYSCYTNTCSDDLLLLIEPEDKFITQIIKECHKSLNFQSDSFNKESADKLLSNPPLQKLLSLQYTLGELQNNSMRDLAWIVLNLRSTSFAIMFTLSSIYRQLSKKKSEDRLQDAVIRGECILSLIGNVQWLIDLIAYITQELLSLTFRTKHSKPIEKALPLLINKIPRLFLMYAVPSIQKFYEIIKKFCKDVNLLKPMKETLNRFFLIYDPILFQNFQSFLLFIDALITKEYNGKENLIINPISDSNIGNLILERFSIIISKESKRSDLYFHDTRLIQEMNSSIDGLRKIVLNDAKTRRCTRCRANSLIKDPLVFDQNVPLWTMVFQRNCICGNSWVNI</sequence>